<feature type="compositionally biased region" description="Basic and acidic residues" evidence="5">
    <location>
        <begin position="1"/>
        <end position="10"/>
    </location>
</feature>
<keyword evidence="8" id="KW-1185">Reference proteome</keyword>
<dbReference type="GO" id="GO:0005829">
    <property type="term" value="C:cytosol"/>
    <property type="evidence" value="ECO:0007669"/>
    <property type="project" value="TreeGrafter"/>
</dbReference>
<dbReference type="SMART" id="SM00945">
    <property type="entry name" value="ProQ"/>
    <property type="match status" value="1"/>
</dbReference>
<gene>
    <name evidence="4 7" type="primary">proQ</name>
    <name evidence="7" type="ORF">GCM10017161_21610</name>
</gene>
<reference evidence="7" key="2">
    <citation type="submission" date="2020-09" db="EMBL/GenBank/DDBJ databases">
        <authorList>
            <person name="Sun Q."/>
            <person name="Kim S."/>
        </authorList>
    </citation>
    <scope>NUCLEOTIDE SEQUENCE</scope>
    <source>
        <strain evidence="7">KCTC 42731</strain>
    </source>
</reference>
<feature type="compositionally biased region" description="Basic and acidic residues" evidence="5">
    <location>
        <begin position="116"/>
        <end position="134"/>
    </location>
</feature>
<feature type="region of interest" description="Disordered" evidence="5">
    <location>
        <begin position="116"/>
        <end position="167"/>
    </location>
</feature>
<dbReference type="PANTHER" id="PTHR38106">
    <property type="entry name" value="RNA CHAPERONE PROQ"/>
    <property type="match status" value="1"/>
</dbReference>
<reference evidence="7" key="1">
    <citation type="journal article" date="2014" name="Int. J. Syst. Evol. Microbiol.">
        <title>Complete genome sequence of Corynebacterium casei LMG S-19264T (=DSM 44701T), isolated from a smear-ripened cheese.</title>
        <authorList>
            <consortium name="US DOE Joint Genome Institute (JGI-PGF)"/>
            <person name="Walter F."/>
            <person name="Albersmeier A."/>
            <person name="Kalinowski J."/>
            <person name="Ruckert C."/>
        </authorList>
    </citation>
    <scope>NUCLEOTIDE SEQUENCE</scope>
    <source>
        <strain evidence="7">KCTC 42731</strain>
    </source>
</reference>
<evidence type="ECO:0000259" key="6">
    <source>
        <dbReference type="SMART" id="SM00945"/>
    </source>
</evidence>
<dbReference type="HAMAP" id="MF_00749">
    <property type="entry name" value="ProQ"/>
    <property type="match status" value="1"/>
</dbReference>
<dbReference type="Pfam" id="PF04352">
    <property type="entry name" value="ProQ"/>
    <property type="match status" value="1"/>
</dbReference>
<name>A0A919EJY5_9GAMM</name>
<dbReference type="RefSeq" id="WP_189770267.1">
    <property type="nucleotide sequence ID" value="NZ_BNCK01000004.1"/>
</dbReference>
<evidence type="ECO:0000256" key="2">
    <source>
        <dbReference type="ARBA" id="ARBA00022884"/>
    </source>
</evidence>
<dbReference type="InterPro" id="IPR035236">
    <property type="entry name" value="ProQ_C"/>
</dbReference>
<evidence type="ECO:0000256" key="5">
    <source>
        <dbReference type="SAM" id="MobiDB-lite"/>
    </source>
</evidence>
<evidence type="ECO:0000256" key="3">
    <source>
        <dbReference type="ARBA" id="ARBA00023186"/>
    </source>
</evidence>
<dbReference type="InterPro" id="IPR036442">
    <property type="entry name" value="ProQ/FinO_sf"/>
</dbReference>
<feature type="domain" description="ProQ/FinO" evidence="6">
    <location>
        <begin position="19"/>
        <end position="133"/>
    </location>
</feature>
<feature type="compositionally biased region" description="Basic residues" evidence="5">
    <location>
        <begin position="148"/>
        <end position="160"/>
    </location>
</feature>
<keyword evidence="3 4" id="KW-0143">Chaperone</keyword>
<dbReference type="GO" id="GO:0033592">
    <property type="term" value="F:RNA strand annealing activity"/>
    <property type="evidence" value="ECO:0007669"/>
    <property type="project" value="UniProtKB-UniRule"/>
</dbReference>
<dbReference type="Proteomes" id="UP000623842">
    <property type="component" value="Unassembled WGS sequence"/>
</dbReference>
<dbReference type="GO" id="GO:0010608">
    <property type="term" value="P:post-transcriptional regulation of gene expression"/>
    <property type="evidence" value="ECO:0007669"/>
    <property type="project" value="InterPro"/>
</dbReference>
<dbReference type="EMBL" id="BNCK01000004">
    <property type="protein sequence ID" value="GHF93055.1"/>
    <property type="molecule type" value="Genomic_DNA"/>
</dbReference>
<dbReference type="Gene3D" id="1.10.1710.10">
    <property type="entry name" value="ProQ/FinO domain"/>
    <property type="match status" value="1"/>
</dbReference>
<keyword evidence="2 4" id="KW-0694">RNA-binding</keyword>
<organism evidence="7 8">
    <name type="scientific">Thalassotalea marina</name>
    <dbReference type="NCBI Taxonomy" id="1673741"/>
    <lineage>
        <taxon>Bacteria</taxon>
        <taxon>Pseudomonadati</taxon>
        <taxon>Pseudomonadota</taxon>
        <taxon>Gammaproteobacteria</taxon>
        <taxon>Alteromonadales</taxon>
        <taxon>Colwelliaceae</taxon>
        <taxon>Thalassotalea</taxon>
    </lineage>
</organism>
<keyword evidence="1 4" id="KW-0963">Cytoplasm</keyword>
<dbReference type="PANTHER" id="PTHR38106:SF1">
    <property type="entry name" value="RNA CHAPERONE PROQ"/>
    <property type="match status" value="1"/>
</dbReference>
<evidence type="ECO:0000256" key="1">
    <source>
        <dbReference type="ARBA" id="ARBA00022490"/>
    </source>
</evidence>
<dbReference type="NCBIfam" id="NF003434">
    <property type="entry name" value="PRK04950.1"/>
    <property type="match status" value="1"/>
</dbReference>
<dbReference type="AlphaFoldDB" id="A0A919EJY5"/>
<dbReference type="InterPro" id="IPR023529">
    <property type="entry name" value="ProQ"/>
</dbReference>
<feature type="region of interest" description="Disordered" evidence="5">
    <location>
        <begin position="1"/>
        <end position="22"/>
    </location>
</feature>
<proteinExistence type="inferred from homology"/>
<evidence type="ECO:0000313" key="7">
    <source>
        <dbReference type="EMBL" id="GHF93055.1"/>
    </source>
</evidence>
<accession>A0A919EJY5</accession>
<dbReference type="GO" id="GO:0034057">
    <property type="term" value="F:RNA strand-exchange activity"/>
    <property type="evidence" value="ECO:0007669"/>
    <property type="project" value="UniProtKB-UniRule"/>
</dbReference>
<protein>
    <recommendedName>
        <fullName evidence="4">RNA chaperone ProQ</fullName>
    </recommendedName>
</protein>
<comment type="subcellular location">
    <subcellularLocation>
        <location evidence="4">Cytoplasm</location>
    </subcellularLocation>
</comment>
<evidence type="ECO:0000256" key="4">
    <source>
        <dbReference type="HAMAP-Rule" id="MF_00749"/>
    </source>
</evidence>
<comment type="caution">
    <text evidence="7">The sequence shown here is derived from an EMBL/GenBank/DDBJ whole genome shotgun (WGS) entry which is preliminary data.</text>
</comment>
<comment type="similarity">
    <text evidence="4">Belongs to the ProQ family.</text>
</comment>
<comment type="function">
    <text evidence="4">RNA chaperone with significant RNA binding, RNA strand exchange and RNA duplexing activities.</text>
</comment>
<dbReference type="InterPro" id="IPR016103">
    <property type="entry name" value="ProQ/FinO"/>
</dbReference>
<sequence length="232" mass="25595">METKTEKDVATNEATTPEAKRPSAKEIIAYLVEKFPECLSLDGPAKPLKIGIFQELAERLEGDETVSKTRLRQALRHYTSSWRYLKAIKQGTFRVDVDGKEVEEIDQEQADFAEKSLKESKEKFGNKNTKDNKGQKPYKGKVAENKGAQHKGKPKDKSKFKSVSSTKRAQTKVAAKLKPVAADSVSVGKAVKVQLGNAPMDAVITEVSGDDISVQLSSGMVVKTQVKHIFTE</sequence>
<dbReference type="Pfam" id="PF17516">
    <property type="entry name" value="ProQ_C"/>
    <property type="match status" value="1"/>
</dbReference>
<evidence type="ECO:0000313" key="8">
    <source>
        <dbReference type="Proteomes" id="UP000623842"/>
    </source>
</evidence>
<dbReference type="SUPFAM" id="SSF48657">
    <property type="entry name" value="FinO-like"/>
    <property type="match status" value="1"/>
</dbReference>